<dbReference type="Gene3D" id="3.40.50.2000">
    <property type="entry name" value="Glycogen Phosphorylase B"/>
    <property type="match status" value="2"/>
</dbReference>
<evidence type="ECO:0000259" key="5">
    <source>
        <dbReference type="Pfam" id="PF13439"/>
    </source>
</evidence>
<keyword evidence="2" id="KW-0328">Glycosyltransferase</keyword>
<dbReference type="Pfam" id="PF00534">
    <property type="entry name" value="Glycos_transf_1"/>
    <property type="match status" value="1"/>
</dbReference>
<dbReference type="PANTHER" id="PTHR45947:SF3">
    <property type="entry name" value="SULFOQUINOVOSYL TRANSFERASE SQD2"/>
    <property type="match status" value="1"/>
</dbReference>
<dbReference type="SUPFAM" id="SSF53756">
    <property type="entry name" value="UDP-Glycosyltransferase/glycogen phosphorylase"/>
    <property type="match status" value="1"/>
</dbReference>
<evidence type="ECO:0000313" key="7">
    <source>
        <dbReference type="Proteomes" id="UP000623461"/>
    </source>
</evidence>
<dbReference type="Proteomes" id="UP000623461">
    <property type="component" value="Unassembled WGS sequence"/>
</dbReference>
<accession>A0ABQ2HXS4</accession>
<gene>
    <name evidence="6" type="ORF">GCM10009721_21150</name>
</gene>
<sequence length="405" mass="42552">MPTDPPRSGALLVDLARHSGGAETRVVDTARGLAQAGVPVTVVCLTGSPLADALAGAGVPASGVARSKWDPRLVPALRKLLLSRPNWVVDAHNAQSQLAVHLAGGPHRPGKRRVATVHSEYDLSERRLLGVSVHEMVLRRSIRAGWGLVAVTTSVRSDLERLGAGRSDVHVVWSGIAPRRSGSMVQRRALRRDIGVGDGDFVVLSVGRLVTVKNVGMAVRAVALLHERLPRARLVVVGDGPERQALEQLARQHAGPPDLVRFLGRRDDVAELLASSDALTITSLTEGLPYVLLEAAAAGTPVVSTSVGAIPEAFGPSAAVLLPPRVETQPDGASILAGELLTLALRPELGQGVAARAAAVQHRRFHVESMIADTITAYGLAPLRARLTASEARHEGTSEGVVSSP</sequence>
<protein>
    <recommendedName>
        <fullName evidence="1">D-inositol 3-phosphate glycosyltransferase</fullName>
    </recommendedName>
</protein>
<evidence type="ECO:0000259" key="4">
    <source>
        <dbReference type="Pfam" id="PF00534"/>
    </source>
</evidence>
<dbReference type="InterPro" id="IPR028098">
    <property type="entry name" value="Glyco_trans_4-like_N"/>
</dbReference>
<keyword evidence="3 6" id="KW-0808">Transferase</keyword>
<dbReference type="PANTHER" id="PTHR45947">
    <property type="entry name" value="SULFOQUINOVOSYL TRANSFERASE SQD2"/>
    <property type="match status" value="1"/>
</dbReference>
<proteinExistence type="predicted"/>
<comment type="caution">
    <text evidence="6">The sequence shown here is derived from an EMBL/GenBank/DDBJ whole genome shotgun (WGS) entry which is preliminary data.</text>
</comment>
<keyword evidence="7" id="KW-1185">Reference proteome</keyword>
<feature type="domain" description="Glycosyl transferase family 1" evidence="4">
    <location>
        <begin position="187"/>
        <end position="318"/>
    </location>
</feature>
<evidence type="ECO:0000256" key="1">
    <source>
        <dbReference type="ARBA" id="ARBA00021292"/>
    </source>
</evidence>
<feature type="domain" description="Glycosyltransferase subfamily 4-like N-terminal" evidence="5">
    <location>
        <begin position="20"/>
        <end position="178"/>
    </location>
</feature>
<dbReference type="InterPro" id="IPR050194">
    <property type="entry name" value="Glycosyltransferase_grp1"/>
</dbReference>
<evidence type="ECO:0000313" key="6">
    <source>
        <dbReference type="EMBL" id="GGM94638.1"/>
    </source>
</evidence>
<dbReference type="GO" id="GO:0016740">
    <property type="term" value="F:transferase activity"/>
    <property type="evidence" value="ECO:0007669"/>
    <property type="project" value="UniProtKB-KW"/>
</dbReference>
<dbReference type="InterPro" id="IPR001296">
    <property type="entry name" value="Glyco_trans_1"/>
</dbReference>
<name>A0ABQ2HXS4_9MICO</name>
<dbReference type="CDD" id="cd03801">
    <property type="entry name" value="GT4_PimA-like"/>
    <property type="match status" value="1"/>
</dbReference>
<dbReference type="Pfam" id="PF13439">
    <property type="entry name" value="Glyco_transf_4"/>
    <property type="match status" value="1"/>
</dbReference>
<dbReference type="RefSeq" id="WP_081920373.1">
    <property type="nucleotide sequence ID" value="NZ_BMNZ01000004.1"/>
</dbReference>
<reference evidence="7" key="1">
    <citation type="journal article" date="2019" name="Int. J. Syst. Evol. Microbiol.">
        <title>The Global Catalogue of Microorganisms (GCM) 10K type strain sequencing project: providing services to taxonomists for standard genome sequencing and annotation.</title>
        <authorList>
            <consortium name="The Broad Institute Genomics Platform"/>
            <consortium name="The Broad Institute Genome Sequencing Center for Infectious Disease"/>
            <person name="Wu L."/>
            <person name="Ma J."/>
        </authorList>
    </citation>
    <scope>NUCLEOTIDE SEQUENCE [LARGE SCALE GENOMIC DNA]</scope>
    <source>
        <strain evidence="7">JCM 1365</strain>
    </source>
</reference>
<organism evidence="6 7">
    <name type="scientific">Terrabacter tumescens</name>
    <dbReference type="NCBI Taxonomy" id="60443"/>
    <lineage>
        <taxon>Bacteria</taxon>
        <taxon>Bacillati</taxon>
        <taxon>Actinomycetota</taxon>
        <taxon>Actinomycetes</taxon>
        <taxon>Micrococcales</taxon>
        <taxon>Intrasporangiaceae</taxon>
        <taxon>Terrabacter</taxon>
    </lineage>
</organism>
<dbReference type="EMBL" id="BMNZ01000004">
    <property type="protein sequence ID" value="GGM94638.1"/>
    <property type="molecule type" value="Genomic_DNA"/>
</dbReference>
<evidence type="ECO:0000256" key="2">
    <source>
        <dbReference type="ARBA" id="ARBA00022676"/>
    </source>
</evidence>
<evidence type="ECO:0000256" key="3">
    <source>
        <dbReference type="ARBA" id="ARBA00022679"/>
    </source>
</evidence>